<dbReference type="KEGG" id="vg:22113514"/>
<dbReference type="GO" id="GO:0039693">
    <property type="term" value="P:viral DNA genome replication"/>
    <property type="evidence" value="ECO:0007669"/>
    <property type="project" value="UniProtKB-UniRule"/>
</dbReference>
<dbReference type="HAMAP" id="MF_04163">
    <property type="entry name" value="T4_Clamp_Loader_S"/>
    <property type="match status" value="1"/>
</dbReference>
<comment type="subunit">
    <text evidence="1">The sliding-clamp-loader consists of 4 large subunits and 1 small subunit. Interacts with the sliding clamp; this interaction allows the sliding-clamp-loader to open the sliding clamp. Part of the replicase complex that includes the DNA polymerase, the polymerase clamp, the clamp loader complex, the single-stranded DNA binding protein, the primase, the helicase and the helicase assembly factor.</text>
</comment>
<protein>
    <recommendedName>
        <fullName evidence="1">Sliding-clamp-loader small subunit</fullName>
    </recommendedName>
    <alternativeName>
        <fullName evidence="1">Clamp loader gp62 subunit</fullName>
    </alternativeName>
</protein>
<dbReference type="EMBL" id="KM236237">
    <property type="protein sequence ID" value="AIK67978.1"/>
    <property type="molecule type" value="Genomic_DNA"/>
</dbReference>
<name>A0A076YHV6_9CAUD</name>
<dbReference type="GO" id="GO:0003689">
    <property type="term" value="F:DNA clamp loader activity"/>
    <property type="evidence" value="ECO:0007669"/>
    <property type="project" value="UniProtKB-UniRule"/>
</dbReference>
<sequence>MSLAAFLDEDELNEHEAAWRSKDWDKIEELVKGYGKDKENTLFMILEELNDGKKPLVIAGLDTYDKYFIDNAMSQHIDTLIPAYTMNMIGSGLPDQAHFNYYLHTVRKGKRFGAWAKLTEDNEMKVILYVLQKRYGVNTRIAMEYYEELKSLDKLSEWKRKNMKVALSVLAVVVKNKTDQKKVEQLIKKW</sequence>
<dbReference type="Pfam" id="PF16790">
    <property type="entry name" value="Phage_clamp_A"/>
    <property type="match status" value="1"/>
</dbReference>
<keyword evidence="1" id="KW-0235">DNA replication</keyword>
<dbReference type="RefSeq" id="YP_009097644.1">
    <property type="nucleotide sequence ID" value="NC_025414.1"/>
</dbReference>
<keyword evidence="1" id="KW-1194">Viral DNA replication</keyword>
<organism evidence="2 3">
    <name type="scientific">Citrobacter phage Miller</name>
    <dbReference type="NCBI Taxonomy" id="1527524"/>
    <lineage>
        <taxon>Viruses</taxon>
        <taxon>Duplodnaviria</taxon>
        <taxon>Heunggongvirae</taxon>
        <taxon>Uroviricota</taxon>
        <taxon>Caudoviricetes</taxon>
        <taxon>Pantevenvirales</taxon>
        <taxon>Straboviridae</taxon>
        <taxon>Pseudotevenvirus</taxon>
        <taxon>Pseudotevenvirus miller</taxon>
    </lineage>
</organism>
<gene>
    <name evidence="2" type="ORF">CPTMiller_0042</name>
</gene>
<accession>A0A076YHV6</accession>
<dbReference type="Gene3D" id="1.20.272.50">
    <property type="entry name" value="Bacteriophage clamp loader A subunit, A' domain"/>
    <property type="match status" value="1"/>
</dbReference>
<keyword evidence="3" id="KW-1185">Reference proteome</keyword>
<dbReference type="GeneID" id="22113514"/>
<dbReference type="InterPro" id="IPR031868">
    <property type="entry name" value="Phage_clamp_gp62"/>
</dbReference>
<comment type="function">
    <text evidence="1">Forms the sliding-clamp-loader together with the small subunit. The clamp loader holds the clamp in an open conformation and places it onto the DNA.</text>
</comment>
<dbReference type="GO" id="GO:0003677">
    <property type="term" value="F:DNA binding"/>
    <property type="evidence" value="ECO:0007669"/>
    <property type="project" value="UniProtKB-UniRule"/>
</dbReference>
<proteinExistence type="inferred from homology"/>
<dbReference type="Proteomes" id="UP000201263">
    <property type="component" value="Segment"/>
</dbReference>
<reference evidence="2 3" key="1">
    <citation type="submission" date="2014-07" db="EMBL/GenBank/DDBJ databases">
        <title>Complete Genome of Citrobacter freundii Myophage Miller.</title>
        <authorList>
            <person name="Hwang K."/>
            <person name="Luna A.J."/>
            <person name="Hernandez A.C."/>
            <person name="Everett G.F.K."/>
        </authorList>
    </citation>
    <scope>NUCLEOTIDE SEQUENCE [LARGE SCALE GENOMIC DNA]</scope>
</reference>
<evidence type="ECO:0000313" key="2">
    <source>
        <dbReference type="EMBL" id="AIK67978.1"/>
    </source>
</evidence>
<dbReference type="GO" id="GO:0006260">
    <property type="term" value="P:DNA replication"/>
    <property type="evidence" value="ECO:0007669"/>
    <property type="project" value="InterPro"/>
</dbReference>
<comment type="similarity">
    <text evidence="1">Belongs to the Tevenvirinae sliding-clamp-loader small subunit family.</text>
</comment>
<evidence type="ECO:0000256" key="1">
    <source>
        <dbReference type="HAMAP-Rule" id="MF_04163"/>
    </source>
</evidence>
<evidence type="ECO:0000313" key="3">
    <source>
        <dbReference type="Proteomes" id="UP000201263"/>
    </source>
</evidence>
<dbReference type="Gene3D" id="1.10.8.700">
    <property type="entry name" value="Bacteriophage clamp loader A subunit, A domain"/>
    <property type="match status" value="1"/>
</dbReference>
<keyword evidence="1" id="KW-0238">DNA-binding</keyword>
<dbReference type="Gene3D" id="6.10.250.1260">
    <property type="match status" value="1"/>
</dbReference>